<evidence type="ECO:0000256" key="4">
    <source>
        <dbReference type="ARBA" id="ARBA00022692"/>
    </source>
</evidence>
<evidence type="ECO:0000256" key="1">
    <source>
        <dbReference type="ARBA" id="ARBA00004651"/>
    </source>
</evidence>
<feature type="transmembrane region" description="Helical" evidence="9">
    <location>
        <begin position="283"/>
        <end position="301"/>
    </location>
</feature>
<keyword evidence="5 9" id="KW-1133">Transmembrane helix</keyword>
<evidence type="ECO:0000313" key="10">
    <source>
        <dbReference type="EMBL" id="MFC4507363.1"/>
    </source>
</evidence>
<protein>
    <submittedName>
        <fullName evidence="10">Glycosyltransferase 87 family protein</fullName>
    </submittedName>
</protein>
<evidence type="ECO:0000256" key="9">
    <source>
        <dbReference type="SAM" id="Phobius"/>
    </source>
</evidence>
<feature type="transmembrane region" description="Helical" evidence="9">
    <location>
        <begin position="398"/>
        <end position="428"/>
    </location>
</feature>
<feature type="transmembrane region" description="Helical" evidence="9">
    <location>
        <begin position="185"/>
        <end position="201"/>
    </location>
</feature>
<feature type="transmembrane region" description="Helical" evidence="9">
    <location>
        <begin position="368"/>
        <end position="386"/>
    </location>
</feature>
<dbReference type="InterPro" id="IPR018584">
    <property type="entry name" value="GT87"/>
</dbReference>
<dbReference type="RefSeq" id="WP_381185923.1">
    <property type="nucleotide sequence ID" value="NZ_JBHSFK010000055.1"/>
</dbReference>
<feature type="transmembrane region" description="Helical" evidence="9">
    <location>
        <begin position="308"/>
        <end position="326"/>
    </location>
</feature>
<feature type="transmembrane region" description="Helical" evidence="9">
    <location>
        <begin position="80"/>
        <end position="96"/>
    </location>
</feature>
<keyword evidence="6 9" id="KW-0472">Membrane</keyword>
<evidence type="ECO:0000256" key="5">
    <source>
        <dbReference type="ARBA" id="ARBA00022989"/>
    </source>
</evidence>
<name>A0ABV9B8R8_9ACTN</name>
<keyword evidence="2" id="KW-1003">Cell membrane</keyword>
<comment type="subcellular location">
    <subcellularLocation>
        <location evidence="1">Cell membrane</location>
        <topology evidence="1">Multi-pass membrane protein</topology>
    </subcellularLocation>
</comment>
<dbReference type="Pfam" id="PF09594">
    <property type="entry name" value="GT87"/>
    <property type="match status" value="1"/>
</dbReference>
<reference evidence="11" key="1">
    <citation type="journal article" date="2019" name="Int. J. Syst. Evol. Microbiol.">
        <title>The Global Catalogue of Microorganisms (GCM) 10K type strain sequencing project: providing services to taxonomists for standard genome sequencing and annotation.</title>
        <authorList>
            <consortium name="The Broad Institute Genomics Platform"/>
            <consortium name="The Broad Institute Genome Sequencing Center for Infectious Disease"/>
            <person name="Wu L."/>
            <person name="Ma J."/>
        </authorList>
    </citation>
    <scope>NUCLEOTIDE SEQUENCE [LARGE SCALE GENOMIC DNA]</scope>
    <source>
        <strain evidence="11">CGMCC 4.7177</strain>
    </source>
</reference>
<keyword evidence="4 9" id="KW-0812">Transmembrane</keyword>
<evidence type="ECO:0000256" key="8">
    <source>
        <dbReference type="SAM" id="MobiDB-lite"/>
    </source>
</evidence>
<feature type="compositionally biased region" description="Low complexity" evidence="8">
    <location>
        <begin position="1"/>
        <end position="13"/>
    </location>
</feature>
<comment type="similarity">
    <text evidence="7">Belongs to the glycosyltransferase 87 family.</text>
</comment>
<evidence type="ECO:0000256" key="2">
    <source>
        <dbReference type="ARBA" id="ARBA00022475"/>
    </source>
</evidence>
<proteinExistence type="inferred from homology"/>
<accession>A0ABV9B8R8</accession>
<comment type="caution">
    <text evidence="10">The sequence shown here is derived from an EMBL/GenBank/DDBJ whole genome shotgun (WGS) entry which is preliminary data.</text>
</comment>
<dbReference type="EMBL" id="JBHSFK010000055">
    <property type="protein sequence ID" value="MFC4507363.1"/>
    <property type="molecule type" value="Genomic_DNA"/>
</dbReference>
<gene>
    <name evidence="10" type="ORF">ACFPIH_49515</name>
</gene>
<evidence type="ECO:0000256" key="7">
    <source>
        <dbReference type="ARBA" id="ARBA00024033"/>
    </source>
</evidence>
<sequence length="577" mass="56556">MPPRTPLLTRPPTAVDPADGVRTVPPTGPAGRRPVRRYAATFRRPGLYCATFRRPGLYWVACAVFALLLALTTSLTPHRIWGACAAVGYTAAAVLAHRARRAASPGALTAALAGAVAVPLAVLIVSGSAQSEVHVVQHSGSLLLHTGSPYLSHPAGVDDYNPYLPGMALFGLPHALLGATPSADARLWFGAVFLGALLYTARRADGAPGRPGRHSASALDPTSGPASVVPLLAAFPAVALPLAVGGVDLPVIGLMCLGLALAGRRGSGVAAGLAMGGAAALKWTAWPLLPVGLALLAVTAGRRAAVRAIGTALLVAGVVVVPAASADPHAFVEQVVLFPLGRGGAPSPAASPLPGQLLAAHVPGGSTLALFALTAAALAMGVWLAVRPPRTVVAAADRLAVGLGLAMCLIPATRFGYLAYPLVLAAWFRCPLIRTARFPHPRPTPAPGAAAPGATAPGATAPGATVTGAVAPGGPVQGGPVLQSAMSGVAAPGAVVPGGPVQGSPVQGGPVSQSAMSGVAAPGAIVSGVAAPEGAEPGGPVPQGVIPAGAGPGGPVPGAAAPEAAVGTPRAEVACRG</sequence>
<feature type="compositionally biased region" description="Low complexity" evidence="8">
    <location>
        <begin position="447"/>
        <end position="472"/>
    </location>
</feature>
<organism evidence="10 11">
    <name type="scientific">Streptomyces vulcanius</name>
    <dbReference type="NCBI Taxonomy" id="1441876"/>
    <lineage>
        <taxon>Bacteria</taxon>
        <taxon>Bacillati</taxon>
        <taxon>Actinomycetota</taxon>
        <taxon>Actinomycetes</taxon>
        <taxon>Kitasatosporales</taxon>
        <taxon>Streptomycetaceae</taxon>
        <taxon>Streptomyces</taxon>
    </lineage>
</organism>
<feature type="transmembrane region" description="Helical" evidence="9">
    <location>
        <begin position="56"/>
        <end position="74"/>
    </location>
</feature>
<feature type="transmembrane region" description="Helical" evidence="9">
    <location>
        <begin position="108"/>
        <end position="129"/>
    </location>
</feature>
<evidence type="ECO:0000256" key="6">
    <source>
        <dbReference type="ARBA" id="ARBA00023136"/>
    </source>
</evidence>
<dbReference type="Proteomes" id="UP001595839">
    <property type="component" value="Unassembled WGS sequence"/>
</dbReference>
<evidence type="ECO:0000256" key="3">
    <source>
        <dbReference type="ARBA" id="ARBA00022679"/>
    </source>
</evidence>
<keyword evidence="3" id="KW-0808">Transferase</keyword>
<feature type="region of interest" description="Disordered" evidence="8">
    <location>
        <begin position="1"/>
        <end position="32"/>
    </location>
</feature>
<feature type="region of interest" description="Disordered" evidence="8">
    <location>
        <begin position="443"/>
        <end position="472"/>
    </location>
</feature>
<keyword evidence="11" id="KW-1185">Reference proteome</keyword>
<evidence type="ECO:0000313" key="11">
    <source>
        <dbReference type="Proteomes" id="UP001595839"/>
    </source>
</evidence>